<evidence type="ECO:0000313" key="8">
    <source>
        <dbReference type="Proteomes" id="UP000325672"/>
    </source>
</evidence>
<dbReference type="GO" id="GO:0050031">
    <property type="term" value="F:L-pipecolate oxidase activity"/>
    <property type="evidence" value="ECO:0007669"/>
    <property type="project" value="TreeGrafter"/>
</dbReference>
<reference evidence="7 8" key="1">
    <citation type="submission" date="2019-04" db="EMBL/GenBank/DDBJ databases">
        <title>Friends and foes A comparative genomics study of 23 Aspergillus species from section Flavi.</title>
        <authorList>
            <consortium name="DOE Joint Genome Institute"/>
            <person name="Kjaerbolling I."/>
            <person name="Vesth T."/>
            <person name="Frisvad J.C."/>
            <person name="Nybo J.L."/>
            <person name="Theobald S."/>
            <person name="Kildgaard S."/>
            <person name="Isbrandt T."/>
            <person name="Kuo A."/>
            <person name="Sato A."/>
            <person name="Lyhne E.K."/>
            <person name="Kogle M.E."/>
            <person name="Wiebenga A."/>
            <person name="Kun R.S."/>
            <person name="Lubbers R.J."/>
            <person name="Makela M.R."/>
            <person name="Barry K."/>
            <person name="Chovatia M."/>
            <person name="Clum A."/>
            <person name="Daum C."/>
            <person name="Haridas S."/>
            <person name="He G."/>
            <person name="LaButti K."/>
            <person name="Lipzen A."/>
            <person name="Mondo S."/>
            <person name="Riley R."/>
            <person name="Salamov A."/>
            <person name="Simmons B.A."/>
            <person name="Magnuson J.K."/>
            <person name="Henrissat B."/>
            <person name="Mortensen U.H."/>
            <person name="Larsen T.O."/>
            <person name="Devries R.P."/>
            <person name="Grigoriev I.V."/>
            <person name="Machida M."/>
            <person name="Baker S.E."/>
            <person name="Andersen M.R."/>
        </authorList>
    </citation>
    <scope>NUCLEOTIDE SEQUENCE [LARGE SCALE GENOMIC DNA]</scope>
    <source>
        <strain evidence="7 8">CBS 117625</strain>
    </source>
</reference>
<feature type="domain" description="FAD dependent oxidoreductase" evidence="6">
    <location>
        <begin position="7"/>
        <end position="460"/>
    </location>
</feature>
<dbReference type="GO" id="GO:0050660">
    <property type="term" value="F:flavin adenine dinucleotide binding"/>
    <property type="evidence" value="ECO:0007669"/>
    <property type="project" value="InterPro"/>
</dbReference>
<dbReference type="EMBL" id="ML743578">
    <property type="protein sequence ID" value="KAE8137362.1"/>
    <property type="molecule type" value="Genomic_DNA"/>
</dbReference>
<dbReference type="PANTHER" id="PTHR10961:SF46">
    <property type="entry name" value="PEROXISOMAL SARCOSINE OXIDASE"/>
    <property type="match status" value="1"/>
</dbReference>
<protein>
    <submittedName>
        <fullName evidence="7">FAD dependent oxidoreductase</fullName>
    </submittedName>
</protein>
<evidence type="ECO:0000256" key="5">
    <source>
        <dbReference type="ARBA" id="ARBA00023002"/>
    </source>
</evidence>
<evidence type="ECO:0000256" key="3">
    <source>
        <dbReference type="ARBA" id="ARBA00022630"/>
    </source>
</evidence>
<organism evidence="7 8">
    <name type="scientific">Aspergillus pseudotamarii</name>
    <dbReference type="NCBI Taxonomy" id="132259"/>
    <lineage>
        <taxon>Eukaryota</taxon>
        <taxon>Fungi</taxon>
        <taxon>Dikarya</taxon>
        <taxon>Ascomycota</taxon>
        <taxon>Pezizomycotina</taxon>
        <taxon>Eurotiomycetes</taxon>
        <taxon>Eurotiomycetidae</taxon>
        <taxon>Eurotiales</taxon>
        <taxon>Aspergillaceae</taxon>
        <taxon>Aspergillus</taxon>
        <taxon>Aspergillus subgen. Circumdati</taxon>
    </lineage>
</organism>
<evidence type="ECO:0000256" key="4">
    <source>
        <dbReference type="ARBA" id="ARBA00022827"/>
    </source>
</evidence>
<dbReference type="GO" id="GO:0008115">
    <property type="term" value="F:sarcosine oxidase activity"/>
    <property type="evidence" value="ECO:0007669"/>
    <property type="project" value="TreeGrafter"/>
</dbReference>
<dbReference type="OrthoDB" id="2219495at2759"/>
<evidence type="ECO:0000256" key="1">
    <source>
        <dbReference type="ARBA" id="ARBA00001974"/>
    </source>
</evidence>
<gene>
    <name evidence="7" type="ORF">BDV38DRAFT_271463</name>
</gene>
<dbReference type="InterPro" id="IPR006076">
    <property type="entry name" value="FAD-dep_OxRdtase"/>
</dbReference>
<evidence type="ECO:0000256" key="2">
    <source>
        <dbReference type="ARBA" id="ARBA00010989"/>
    </source>
</evidence>
<dbReference type="PANTHER" id="PTHR10961">
    <property type="entry name" value="PEROXISOMAL SARCOSINE OXIDASE"/>
    <property type="match status" value="1"/>
</dbReference>
<dbReference type="Gene3D" id="3.50.50.60">
    <property type="entry name" value="FAD/NAD(P)-binding domain"/>
    <property type="match status" value="3"/>
</dbReference>
<evidence type="ECO:0000259" key="6">
    <source>
        <dbReference type="Pfam" id="PF01266"/>
    </source>
</evidence>
<name>A0A5N6SRV7_ASPPS</name>
<keyword evidence="8" id="KW-1185">Reference proteome</keyword>
<comment type="cofactor">
    <cofactor evidence="1">
        <name>FAD</name>
        <dbReference type="ChEBI" id="CHEBI:57692"/>
    </cofactor>
</comment>
<keyword evidence="5" id="KW-0560">Oxidoreductase</keyword>
<keyword evidence="4" id="KW-0274">FAD</keyword>
<proteinExistence type="inferred from homology"/>
<dbReference type="Proteomes" id="UP000325672">
    <property type="component" value="Unassembled WGS sequence"/>
</dbReference>
<dbReference type="InterPro" id="IPR045170">
    <property type="entry name" value="MTOX"/>
</dbReference>
<dbReference type="SUPFAM" id="SSF51905">
    <property type="entry name" value="FAD/NAD(P)-binding domain"/>
    <property type="match status" value="1"/>
</dbReference>
<dbReference type="InterPro" id="IPR036188">
    <property type="entry name" value="FAD/NAD-bd_sf"/>
</dbReference>
<accession>A0A5N6SRV7</accession>
<comment type="similarity">
    <text evidence="2">Belongs to the MSOX/MTOX family.</text>
</comment>
<dbReference type="GO" id="GO:0004657">
    <property type="term" value="F:proline dehydrogenase activity"/>
    <property type="evidence" value="ECO:0007669"/>
    <property type="project" value="TreeGrafter"/>
</dbReference>
<sequence>MSLPSSFIIVGSGVFGLSTAYALSLHPQFATTKITLIDRWDFEPHTPTISLHNPSSSNADTTRVIRRDYPHGPYASLAAEAMTHWRGRFGADQRYVHQRLLFSGEGSSLSIPELKKGETVNYIKKAYEISCAMTSGGKDVIRVVDSLDEIRGLLGNTPTRPVHFPETVDAHANGLRGYISEDCGWADAGRSIEWLRQEVRRLGKVEFVVGQVEDLVYSEDKAEVKGVKLGDGRVLTADVTVVAAGARSSQLLNVPKLCDVYSEFVAYIQLTDAEADELRRRNWPILVNCHRGVFAVGPDHENCLKFGHFSYSGIADVLKEAGIDVPTRPDGWEAQQKYWSDPRFGFGGDVQITPLGDLDDYERAAAQRALADYRLFLLELLGPTGFQGVDAPSLGGSDILLNHIANRPFTRVRKCWYNDTPALDFVVDYHPRYGKSLFVATGGCDHAFKFLPIIGEKVVALLLRNRGYAGGLLPEGVEPSLEELAELWRFSRELLREQGSSERAKL</sequence>
<dbReference type="RefSeq" id="XP_031913425.1">
    <property type="nucleotide sequence ID" value="XM_032057319.1"/>
</dbReference>
<dbReference type="Gene3D" id="3.30.9.10">
    <property type="entry name" value="D-Amino Acid Oxidase, subunit A, domain 2"/>
    <property type="match status" value="1"/>
</dbReference>
<keyword evidence="3" id="KW-0285">Flavoprotein</keyword>
<dbReference type="GeneID" id="43641529"/>
<dbReference type="AlphaFoldDB" id="A0A5N6SRV7"/>
<evidence type="ECO:0000313" key="7">
    <source>
        <dbReference type="EMBL" id="KAE8137362.1"/>
    </source>
</evidence>
<dbReference type="Pfam" id="PF01266">
    <property type="entry name" value="DAO"/>
    <property type="match status" value="1"/>
</dbReference>